<reference evidence="3" key="1">
    <citation type="submission" date="2015-04" db="EMBL/GenBank/DDBJ databases">
        <title>Physiological reanalysis, assessment of diazotrophy, and genome sequences of multiple isolates of Streptomyces thermoautotrophicus.</title>
        <authorList>
            <person name="MacKellar D.C."/>
            <person name="Lieber L."/>
            <person name="Norman J."/>
            <person name="Bolger A."/>
            <person name="Tobin C."/>
            <person name="Murray J.W."/>
            <person name="Chang R."/>
            <person name="Ford T."/>
            <person name="Nguyen P.Q."/>
            <person name="Woodward J."/>
            <person name="Permingeat H."/>
            <person name="Joshi N.S."/>
            <person name="Silver P.A."/>
            <person name="Usadel B."/>
            <person name="Rutherford A.W."/>
            <person name="Friesen M."/>
            <person name="Prell J."/>
        </authorList>
    </citation>
    <scope>NUCLEOTIDE SEQUENCE [LARGE SCALE GENOMIC DNA]</scope>
    <source>
        <strain evidence="3">H1</strain>
    </source>
</reference>
<dbReference type="Proteomes" id="UP000070188">
    <property type="component" value="Unassembled WGS sequence"/>
</dbReference>
<sequence length="262" mass="29316">MLTMRIVARAADLPASDPDEAADLAEAELTALLDLLYRLAPGDWIRPTACARWTVHDVVAHVLGQVEEAVHPGKTLLRIVRGRHRHPELDRLDARNECQVDDYRGLPGPVLVDRLARFRQRLAPAIRRRPRLLGVVRVPAPSRRLRPGYLDDAVFPRELWMHRADVAAATSRPFVVDGHDRRIIEQAVRDLGRSWTGPPVVLRLTGTVDAAWLLGHGDPVGTVHVDAVRYLRALAGRERRPGLRVEGDDRLRSLATAARIPF</sequence>
<name>A0A132MWJ1_9ACTN</name>
<dbReference type="PATRIC" id="fig|1469144.10.peg.3349"/>
<dbReference type="InterPro" id="IPR024344">
    <property type="entry name" value="MDMPI_metal-binding"/>
</dbReference>
<accession>A0A132MWJ1</accession>
<keyword evidence="3" id="KW-1185">Reference proteome</keyword>
<dbReference type="GO" id="GO:0046872">
    <property type="term" value="F:metal ion binding"/>
    <property type="evidence" value="ECO:0007669"/>
    <property type="project" value="InterPro"/>
</dbReference>
<dbReference type="InterPro" id="IPR034660">
    <property type="entry name" value="DinB/YfiT-like"/>
</dbReference>
<dbReference type="NCBIfam" id="TIGR03083">
    <property type="entry name" value="maleylpyruvate isomerase family mycothiol-dependent enzyme"/>
    <property type="match status" value="1"/>
</dbReference>
<dbReference type="Pfam" id="PF11716">
    <property type="entry name" value="MDMPI_N"/>
    <property type="match status" value="1"/>
</dbReference>
<evidence type="ECO:0000313" key="3">
    <source>
        <dbReference type="Proteomes" id="UP000070188"/>
    </source>
</evidence>
<organism evidence="2 3">
    <name type="scientific">Carbonactinospora thermoautotrophica</name>
    <dbReference type="NCBI Taxonomy" id="1469144"/>
    <lineage>
        <taxon>Bacteria</taxon>
        <taxon>Bacillati</taxon>
        <taxon>Actinomycetota</taxon>
        <taxon>Actinomycetes</taxon>
        <taxon>Kitasatosporales</taxon>
        <taxon>Carbonactinosporaceae</taxon>
        <taxon>Carbonactinospora</taxon>
    </lineage>
</organism>
<dbReference type="Gene3D" id="1.20.120.450">
    <property type="entry name" value="dinb family like domain"/>
    <property type="match status" value="1"/>
</dbReference>
<comment type="caution">
    <text evidence="2">The sequence shown here is derived from an EMBL/GenBank/DDBJ whole genome shotgun (WGS) entry which is preliminary data.</text>
</comment>
<evidence type="ECO:0000259" key="1">
    <source>
        <dbReference type="Pfam" id="PF11716"/>
    </source>
</evidence>
<feature type="domain" description="Mycothiol-dependent maleylpyruvate isomerase metal-binding" evidence="1">
    <location>
        <begin position="26"/>
        <end position="167"/>
    </location>
</feature>
<proteinExistence type="predicted"/>
<protein>
    <recommendedName>
        <fullName evidence="1">Mycothiol-dependent maleylpyruvate isomerase metal-binding domain-containing protein</fullName>
    </recommendedName>
</protein>
<dbReference type="SUPFAM" id="SSF109854">
    <property type="entry name" value="DinB/YfiT-like putative metalloenzymes"/>
    <property type="match status" value="1"/>
</dbReference>
<dbReference type="EMBL" id="LAXD01000001">
    <property type="protein sequence ID" value="KWX02070.1"/>
    <property type="molecule type" value="Genomic_DNA"/>
</dbReference>
<gene>
    <name evidence="2" type="ORF">LI90_3109</name>
</gene>
<dbReference type="AlphaFoldDB" id="A0A132MWJ1"/>
<dbReference type="STRING" id="1469144.LI90_3109"/>
<evidence type="ECO:0000313" key="2">
    <source>
        <dbReference type="EMBL" id="KWX02070.1"/>
    </source>
</evidence>
<dbReference type="InterPro" id="IPR017517">
    <property type="entry name" value="Maleyloyr_isom"/>
</dbReference>